<reference evidence="7" key="2">
    <citation type="submission" date="2011-02" db="EMBL/GenBank/DDBJ databases">
        <title>The complete genome of Syntrophobotulus glycolicus DSM 8271.</title>
        <authorList>
            <person name="Lucas S."/>
            <person name="Copeland A."/>
            <person name="Lapidus A."/>
            <person name="Bruce D."/>
            <person name="Goodwin L."/>
            <person name="Pitluck S."/>
            <person name="Kyrpides N."/>
            <person name="Mavromatis K."/>
            <person name="Pagani I."/>
            <person name="Ivanova N."/>
            <person name="Mikhailova N."/>
            <person name="Chertkov O."/>
            <person name="Held B."/>
            <person name="Detter J.C."/>
            <person name="Tapia R."/>
            <person name="Han C."/>
            <person name="Land M."/>
            <person name="Hauser L."/>
            <person name="Markowitz V."/>
            <person name="Cheng J.-F."/>
            <person name="Hugenholtz P."/>
            <person name="Woyke T."/>
            <person name="Wu D."/>
            <person name="Spring S."/>
            <person name="Schroeder M."/>
            <person name="Brambilla E."/>
            <person name="Klenk H.-P."/>
            <person name="Eisen J.A."/>
        </authorList>
    </citation>
    <scope>NUCLEOTIDE SEQUENCE [LARGE SCALE GENOMIC DNA]</scope>
    <source>
        <strain evidence="7">DSM 8271 / FlGlyR</strain>
    </source>
</reference>
<proteinExistence type="predicted"/>
<dbReference type="EMBL" id="CP002547">
    <property type="protein sequence ID" value="ADY56348.1"/>
    <property type="molecule type" value="Genomic_DNA"/>
</dbReference>
<reference evidence="6 7" key="1">
    <citation type="journal article" date="2011" name="Stand. Genomic Sci.">
        <title>Complete genome sequence of Syntrophobotulus glycolicus type strain (FlGlyR).</title>
        <authorList>
            <person name="Han C."/>
            <person name="Mwirichia R."/>
            <person name="Chertkov O."/>
            <person name="Held B."/>
            <person name="Lapidus A."/>
            <person name="Nolan M."/>
            <person name="Lucas S."/>
            <person name="Hammon N."/>
            <person name="Deshpande S."/>
            <person name="Cheng J.F."/>
            <person name="Tapia R."/>
            <person name="Goodwin L."/>
            <person name="Pitluck S."/>
            <person name="Huntemann M."/>
            <person name="Liolios K."/>
            <person name="Ivanova N."/>
            <person name="Pagani I."/>
            <person name="Mavromatis K."/>
            <person name="Ovchinikova G."/>
            <person name="Pati A."/>
            <person name="Chen A."/>
            <person name="Palaniappan K."/>
            <person name="Land M."/>
            <person name="Hauser L."/>
            <person name="Brambilla E.M."/>
            <person name="Rohde M."/>
            <person name="Spring S."/>
            <person name="Sikorski J."/>
            <person name="Goker M."/>
            <person name="Woyke T."/>
            <person name="Bristow J."/>
            <person name="Eisen J.A."/>
            <person name="Markowitz V."/>
            <person name="Hugenholtz P."/>
            <person name="Kyrpides N.C."/>
            <person name="Klenk H.P."/>
            <person name="Detter J.C."/>
        </authorList>
    </citation>
    <scope>NUCLEOTIDE SEQUENCE [LARGE SCALE GENOMIC DNA]</scope>
    <source>
        <strain evidence="7">DSM 8271 / FlGlyR</strain>
    </source>
</reference>
<name>F0T204_SYNGF</name>
<keyword evidence="7" id="KW-1185">Reference proteome</keyword>
<dbReference type="PROSITE" id="PS00198">
    <property type="entry name" value="4FE4S_FER_1"/>
    <property type="match status" value="2"/>
</dbReference>
<dbReference type="InterPro" id="IPR017900">
    <property type="entry name" value="4Fe4S_Fe_S_CS"/>
</dbReference>
<evidence type="ECO:0000313" key="6">
    <source>
        <dbReference type="EMBL" id="ADY56348.1"/>
    </source>
</evidence>
<sequence length="120" mass="13606">MAINVIGKTVMRSLFGKPATAMYPIIKNEFYPRTRGRIELNVADCIFCGMCDKRCPADAISVSRPDKRWEIDRTRCIVCNFCVEVCPKNCLNTGKQYAEPMTDYTQRLVTITGETVQENA</sequence>
<evidence type="ECO:0000259" key="5">
    <source>
        <dbReference type="PROSITE" id="PS51379"/>
    </source>
</evidence>
<dbReference type="AlphaFoldDB" id="F0T204"/>
<dbReference type="InterPro" id="IPR017896">
    <property type="entry name" value="4Fe4S_Fe-S-bd"/>
</dbReference>
<dbReference type="InterPro" id="IPR010226">
    <property type="entry name" value="NADH_quinone_OxRdtase_chainI"/>
</dbReference>
<dbReference type="KEGG" id="sgy:Sgly_2055"/>
<evidence type="ECO:0000256" key="3">
    <source>
        <dbReference type="ARBA" id="ARBA00023004"/>
    </source>
</evidence>
<evidence type="ECO:0000256" key="1">
    <source>
        <dbReference type="ARBA" id="ARBA00022485"/>
    </source>
</evidence>
<protein>
    <recommendedName>
        <fullName evidence="5">4Fe-4S ferredoxin-type domain-containing protein</fullName>
    </recommendedName>
</protein>
<evidence type="ECO:0000256" key="2">
    <source>
        <dbReference type="ARBA" id="ARBA00022723"/>
    </source>
</evidence>
<accession>F0T204</accession>
<keyword evidence="2" id="KW-0479">Metal-binding</keyword>
<dbReference type="PANTHER" id="PTHR10849">
    <property type="entry name" value="NADH DEHYDROGENASE UBIQUINONE IRON-SULFUR PROTEIN 8, MITOCHONDRIAL"/>
    <property type="match status" value="1"/>
</dbReference>
<keyword evidence="4" id="KW-0411">Iron-sulfur</keyword>
<dbReference type="OrthoDB" id="9803192at2"/>
<keyword evidence="1" id="KW-0004">4Fe-4S</keyword>
<dbReference type="Pfam" id="PF14697">
    <property type="entry name" value="Fer4_21"/>
    <property type="match status" value="1"/>
</dbReference>
<dbReference type="eggNOG" id="COG1143">
    <property type="taxonomic scope" value="Bacteria"/>
</dbReference>
<dbReference type="PROSITE" id="PS51379">
    <property type="entry name" value="4FE4S_FER_2"/>
    <property type="match status" value="2"/>
</dbReference>
<dbReference type="GO" id="GO:0016020">
    <property type="term" value="C:membrane"/>
    <property type="evidence" value="ECO:0007669"/>
    <property type="project" value="InterPro"/>
</dbReference>
<dbReference type="Proteomes" id="UP000007488">
    <property type="component" value="Chromosome"/>
</dbReference>
<organism evidence="6 7">
    <name type="scientific">Syntrophobotulus glycolicus (strain DSM 8271 / FlGlyR)</name>
    <dbReference type="NCBI Taxonomy" id="645991"/>
    <lineage>
        <taxon>Bacteria</taxon>
        <taxon>Bacillati</taxon>
        <taxon>Bacillota</taxon>
        <taxon>Clostridia</taxon>
        <taxon>Eubacteriales</taxon>
        <taxon>Desulfitobacteriaceae</taxon>
        <taxon>Syntrophobotulus</taxon>
    </lineage>
</organism>
<dbReference type="HOGENOM" id="CLU_067218_4_6_9"/>
<dbReference type="SUPFAM" id="SSF54862">
    <property type="entry name" value="4Fe-4S ferredoxins"/>
    <property type="match status" value="1"/>
</dbReference>
<gene>
    <name evidence="6" type="ordered locus">Sgly_2055</name>
</gene>
<dbReference type="RefSeq" id="WP_013625215.1">
    <property type="nucleotide sequence ID" value="NC_015172.1"/>
</dbReference>
<dbReference type="GO" id="GO:0016651">
    <property type="term" value="F:oxidoreductase activity, acting on NAD(P)H"/>
    <property type="evidence" value="ECO:0007669"/>
    <property type="project" value="InterPro"/>
</dbReference>
<dbReference type="GO" id="GO:0046872">
    <property type="term" value="F:metal ion binding"/>
    <property type="evidence" value="ECO:0007669"/>
    <property type="project" value="UniProtKB-KW"/>
</dbReference>
<feature type="domain" description="4Fe-4S ferredoxin-type" evidence="5">
    <location>
        <begin position="67"/>
        <end position="96"/>
    </location>
</feature>
<evidence type="ECO:0000313" key="7">
    <source>
        <dbReference type="Proteomes" id="UP000007488"/>
    </source>
</evidence>
<dbReference type="STRING" id="645991.Sgly_2055"/>
<feature type="domain" description="4Fe-4S ferredoxin-type" evidence="5">
    <location>
        <begin position="36"/>
        <end position="65"/>
    </location>
</feature>
<evidence type="ECO:0000256" key="4">
    <source>
        <dbReference type="ARBA" id="ARBA00023014"/>
    </source>
</evidence>
<dbReference type="Gene3D" id="3.30.70.3270">
    <property type="match status" value="1"/>
</dbReference>
<dbReference type="GO" id="GO:0051539">
    <property type="term" value="F:4 iron, 4 sulfur cluster binding"/>
    <property type="evidence" value="ECO:0007669"/>
    <property type="project" value="UniProtKB-KW"/>
</dbReference>
<keyword evidence="3" id="KW-0408">Iron</keyword>